<dbReference type="Proteomes" id="UP000001225">
    <property type="component" value="Chromosome"/>
</dbReference>
<name>A9ILZ1_BORPD</name>
<feature type="domain" description="Polysaccharide pyruvyl transferase" evidence="1">
    <location>
        <begin position="20"/>
        <end position="261"/>
    </location>
</feature>
<reference evidence="2 3" key="1">
    <citation type="journal article" date="2008" name="BMC Genomics">
        <title>The missing link: Bordetella petrii is endowed with both the metabolic versatility of environmental bacteria and virulence traits of pathogenic Bordetellae.</title>
        <authorList>
            <person name="Gross R."/>
            <person name="Guzman C.A."/>
            <person name="Sebaihia M."/>
            <person name="Martins Dos Santos V.A."/>
            <person name="Pieper D.H."/>
            <person name="Koebnik R."/>
            <person name="Lechner M."/>
            <person name="Bartels D."/>
            <person name="Buhrmester J."/>
            <person name="Choudhuri J.V."/>
            <person name="Ebensen T."/>
            <person name="Gaigalat L."/>
            <person name="Herrmann S."/>
            <person name="Khachane A.N."/>
            <person name="Larisch C."/>
            <person name="Link S."/>
            <person name="Linke B."/>
            <person name="Meyer F."/>
            <person name="Mormann S."/>
            <person name="Nakunst D."/>
            <person name="Rueckert C."/>
            <person name="Schneiker-Bekel S."/>
            <person name="Schulze K."/>
            <person name="Vorhoelter F.J."/>
            <person name="Yevsa T."/>
            <person name="Engle J.T."/>
            <person name="Goldman W.E."/>
            <person name="Puehler A."/>
            <person name="Goebel U.B."/>
            <person name="Goesmann A."/>
            <person name="Bloecker H."/>
            <person name="Kaiser O."/>
            <person name="Martinez-Arias R."/>
        </authorList>
    </citation>
    <scope>NUCLEOTIDE SEQUENCE [LARGE SCALE GENOMIC DNA]</scope>
    <source>
        <strain evidence="3">ATCC BAA-461 / DSM 12804 / CCUG 43448 / CIP 107267 / Se-1111R</strain>
    </source>
</reference>
<sequence>MAPDSSNVLLTTFPEHRSRNVGDCLITDSTLSLIRSRVPQFDPVILFREESLDSLNDEVVRNIIAPGFSVSNGTYPNLFRLYADLQRMPAFFPIGCSLQHPSAGASVASDYSYDRHTLNFLRWIASEFGPLPCRDHLIVDILSRHGISAVYSGDMALYDEKKIGLPFQPPAAMNSVVFTIPHHERFVRQAAGVLNAIVACASQARRYVAFHSLPNSHSRRVAELALALGFEELHLYGSACNLDIYDDIDLHIGYRLHGHIAFLRRRKASVLLVEDFRSYGFSQTWGTSVGCFNAFGCGSISEDEALPAEIIRFVNQQFDEEFDDYRRVFDSIDSTHAAFVKPYFDDLASRLC</sequence>
<dbReference type="STRING" id="94624.Bpet2301"/>
<evidence type="ECO:0000313" key="3">
    <source>
        <dbReference type="Proteomes" id="UP000001225"/>
    </source>
</evidence>
<dbReference type="AlphaFoldDB" id="A9ILZ1"/>
<dbReference type="eggNOG" id="COG2327">
    <property type="taxonomic scope" value="Bacteria"/>
</dbReference>
<organism evidence="2 3">
    <name type="scientific">Bordetella petrii (strain ATCC BAA-461 / DSM 12804 / CCUG 43448 / CIP 107267 / Se-1111R)</name>
    <dbReference type="NCBI Taxonomy" id="340100"/>
    <lineage>
        <taxon>Bacteria</taxon>
        <taxon>Pseudomonadati</taxon>
        <taxon>Pseudomonadota</taxon>
        <taxon>Betaproteobacteria</taxon>
        <taxon>Burkholderiales</taxon>
        <taxon>Alcaligenaceae</taxon>
        <taxon>Bordetella</taxon>
    </lineage>
</organism>
<dbReference type="KEGG" id="bpt:Bpet2301"/>
<keyword evidence="3" id="KW-1185">Reference proteome</keyword>
<gene>
    <name evidence="2" type="ordered locus">Bpet2301</name>
</gene>
<proteinExistence type="predicted"/>
<dbReference type="EMBL" id="AM902716">
    <property type="protein sequence ID" value="CAP42644.1"/>
    <property type="molecule type" value="Genomic_DNA"/>
</dbReference>
<protein>
    <recommendedName>
        <fullName evidence="1">Polysaccharide pyruvyl transferase domain-containing protein</fullName>
    </recommendedName>
</protein>
<dbReference type="InterPro" id="IPR007345">
    <property type="entry name" value="Polysacch_pyruvyl_Trfase"/>
</dbReference>
<accession>A9ILZ1</accession>
<evidence type="ECO:0000259" key="1">
    <source>
        <dbReference type="Pfam" id="PF04230"/>
    </source>
</evidence>
<evidence type="ECO:0000313" key="2">
    <source>
        <dbReference type="EMBL" id="CAP42644.1"/>
    </source>
</evidence>
<dbReference type="Pfam" id="PF04230">
    <property type="entry name" value="PS_pyruv_trans"/>
    <property type="match status" value="1"/>
</dbReference>